<proteinExistence type="predicted"/>
<accession>A0A5C1AKU2</accession>
<evidence type="ECO:0000313" key="3">
    <source>
        <dbReference type="Proteomes" id="UP000324974"/>
    </source>
</evidence>
<organism evidence="2 3">
    <name type="scientific">Limnoglobus roseus</name>
    <dbReference type="NCBI Taxonomy" id="2598579"/>
    <lineage>
        <taxon>Bacteria</taxon>
        <taxon>Pseudomonadati</taxon>
        <taxon>Planctomycetota</taxon>
        <taxon>Planctomycetia</taxon>
        <taxon>Gemmatales</taxon>
        <taxon>Gemmataceae</taxon>
        <taxon>Limnoglobus</taxon>
    </lineage>
</organism>
<sequence>MLSQIQIVAAICADLERQGRPYLTARQMNVIAAAATNIVEHIAQADAQREPNGNAAVPEARATTKSKKRPRWSVLIPPVGTGVPKLITAIGSSQNDWTRGELLVWTRDLDEARKVANAHGGVVVNTAWLRMQWREYLRTRFIPEHALAPATDIDKDAATELDRLI</sequence>
<dbReference type="AlphaFoldDB" id="A0A5C1AKU2"/>
<reference evidence="3" key="1">
    <citation type="submission" date="2019-08" db="EMBL/GenBank/DDBJ databases">
        <title>Limnoglobus roseus gen. nov., sp. nov., a novel freshwater planctomycete with a giant genome from the family Gemmataceae.</title>
        <authorList>
            <person name="Kulichevskaya I.S."/>
            <person name="Naumoff D.G."/>
            <person name="Miroshnikov K."/>
            <person name="Ivanova A."/>
            <person name="Philippov D.A."/>
            <person name="Hakobyan A."/>
            <person name="Rijpstra I.C."/>
            <person name="Sinninghe Damste J.S."/>
            <person name="Liesack W."/>
            <person name="Dedysh S.N."/>
        </authorList>
    </citation>
    <scope>NUCLEOTIDE SEQUENCE [LARGE SCALE GENOMIC DNA]</scope>
    <source>
        <strain evidence="3">PX52</strain>
    </source>
</reference>
<feature type="region of interest" description="Disordered" evidence="1">
    <location>
        <begin position="48"/>
        <end position="68"/>
    </location>
</feature>
<evidence type="ECO:0000313" key="2">
    <source>
        <dbReference type="EMBL" id="QEL18332.1"/>
    </source>
</evidence>
<name>A0A5C1AKU2_9BACT</name>
<dbReference type="KEGG" id="lrs:PX52LOC_05353"/>
<gene>
    <name evidence="2" type="ORF">PX52LOC_05353</name>
</gene>
<dbReference type="EMBL" id="CP042425">
    <property type="protein sequence ID" value="QEL18332.1"/>
    <property type="molecule type" value="Genomic_DNA"/>
</dbReference>
<evidence type="ECO:0000256" key="1">
    <source>
        <dbReference type="SAM" id="MobiDB-lite"/>
    </source>
</evidence>
<dbReference type="Proteomes" id="UP000324974">
    <property type="component" value="Chromosome"/>
</dbReference>
<dbReference type="RefSeq" id="WP_149112854.1">
    <property type="nucleotide sequence ID" value="NZ_CP042425.1"/>
</dbReference>
<protein>
    <submittedName>
        <fullName evidence="2">Uncharacterized protein</fullName>
    </submittedName>
</protein>
<keyword evidence="3" id="KW-1185">Reference proteome</keyword>